<dbReference type="InterPro" id="IPR040090">
    <property type="entry name" value="TXNDC16"/>
</dbReference>
<dbReference type="CDD" id="cd02961">
    <property type="entry name" value="PDI_a_family"/>
    <property type="match status" value="1"/>
</dbReference>
<name>A0A3S5CWY4_9PEZI</name>
<dbReference type="SUPFAM" id="SSF52833">
    <property type="entry name" value="Thioredoxin-like"/>
    <property type="match status" value="3"/>
</dbReference>
<reference evidence="1 2" key="1">
    <citation type="submission" date="2018-04" db="EMBL/GenBank/DDBJ databases">
        <authorList>
            <person name="Huttner S."/>
            <person name="Dainat J."/>
        </authorList>
    </citation>
    <scope>NUCLEOTIDE SEQUENCE [LARGE SCALE GENOMIC DNA]</scope>
</reference>
<dbReference type="CDD" id="cd02981">
    <property type="entry name" value="PDI_b_family"/>
    <property type="match status" value="1"/>
</dbReference>
<accession>A0A3S5CWY4</accession>
<sequence length="342" mass="37630">MLIDNVRCRPASASLEPEWLAAAREAKGSQQVLSIDCSQPDADCAAHGATVFPAIFLLQSDRPAVQYRGPRRAAALLHFISRHTRPAVSERLDADGLAAFKTADETVFVAYLDADDHGSAAMFRSVAERYRDEFTFGTVTDPVVAEAQGAKAPAVICYKPIDGDTVTLKGFQATEELDAWVKEASRAVIGELTVLNRQRLLDRGWPMVYLFGATESERQRLRKSLYRFARSYYDSLTSVVVDPFEFPDLMSQLGLEPDVFPAGAVHQLSEDRIYPYPKGQSLSPDSLQQWALDVYQGRIKPWAPPGVTTTHEDLGPARAATRKMSTASIPGVKIMVGGHDEL</sequence>
<dbReference type="AlphaFoldDB" id="A0A3S5CWY4"/>
<gene>
    <name evidence="1" type="ORF">TT172_LOCUS4901</name>
</gene>
<protein>
    <submittedName>
        <fullName evidence="1">E3b8e459-adc5-4684-b6ca-648a3c853bb4</fullName>
    </submittedName>
</protein>
<dbReference type="EMBL" id="OUUZ01000009">
    <property type="protein sequence ID" value="SPQ22482.1"/>
    <property type="molecule type" value="Genomic_DNA"/>
</dbReference>
<evidence type="ECO:0000313" key="2">
    <source>
        <dbReference type="Proteomes" id="UP000289323"/>
    </source>
</evidence>
<dbReference type="InterPro" id="IPR036249">
    <property type="entry name" value="Thioredoxin-like_sf"/>
</dbReference>
<dbReference type="CDD" id="cd02982">
    <property type="entry name" value="PDI_b'_family"/>
    <property type="match status" value="1"/>
</dbReference>
<proteinExistence type="predicted"/>
<dbReference type="PANTHER" id="PTHR22699:SF1">
    <property type="entry name" value="THIOREDOXIN DOMAIN-CONTAINING PROTEIN 16"/>
    <property type="match status" value="1"/>
</dbReference>
<dbReference type="Pfam" id="PF13848">
    <property type="entry name" value="Thioredoxin_6"/>
    <property type="match status" value="1"/>
</dbReference>
<dbReference type="Gene3D" id="3.40.30.10">
    <property type="entry name" value="Glutaredoxin"/>
    <property type="match status" value="3"/>
</dbReference>
<organism evidence="1 2">
    <name type="scientific">Thermothielavioides terrestris</name>
    <dbReference type="NCBI Taxonomy" id="2587410"/>
    <lineage>
        <taxon>Eukaryota</taxon>
        <taxon>Fungi</taxon>
        <taxon>Dikarya</taxon>
        <taxon>Ascomycota</taxon>
        <taxon>Pezizomycotina</taxon>
        <taxon>Sordariomycetes</taxon>
        <taxon>Sordariomycetidae</taxon>
        <taxon>Sordariales</taxon>
        <taxon>Chaetomiaceae</taxon>
        <taxon>Thermothielavioides</taxon>
    </lineage>
</organism>
<dbReference type="Proteomes" id="UP000289323">
    <property type="component" value="Unassembled WGS sequence"/>
</dbReference>
<dbReference type="PANTHER" id="PTHR22699">
    <property type="entry name" value="THIOREDOXIN DOMAIN-CONTAINING PROTEIN 16"/>
    <property type="match status" value="1"/>
</dbReference>
<evidence type="ECO:0000313" key="1">
    <source>
        <dbReference type="EMBL" id="SPQ22482.1"/>
    </source>
</evidence>